<proteinExistence type="predicted"/>
<comment type="caution">
    <text evidence="2">The sequence shown here is derived from an EMBL/GenBank/DDBJ whole genome shotgun (WGS) entry which is preliminary data.</text>
</comment>
<reference evidence="2 3" key="1">
    <citation type="journal article" date="2018" name="PLoS ONE">
        <title>The draft genome of Kipferlia bialata reveals reductive genome evolution in fornicate parasites.</title>
        <authorList>
            <person name="Tanifuji G."/>
            <person name="Takabayashi S."/>
            <person name="Kume K."/>
            <person name="Takagi M."/>
            <person name="Nakayama T."/>
            <person name="Kamikawa R."/>
            <person name="Inagaki Y."/>
            <person name="Hashimoto T."/>
        </authorList>
    </citation>
    <scope>NUCLEOTIDE SEQUENCE [LARGE SCALE GENOMIC DNA]</scope>
    <source>
        <strain evidence="2">NY0173</strain>
    </source>
</reference>
<dbReference type="EMBL" id="BDIP01002871">
    <property type="protein sequence ID" value="GCA63262.1"/>
    <property type="molecule type" value="Genomic_DNA"/>
</dbReference>
<evidence type="ECO:0000256" key="1">
    <source>
        <dbReference type="SAM" id="MobiDB-lite"/>
    </source>
</evidence>
<keyword evidence="3" id="KW-1185">Reference proteome</keyword>
<sequence length="22" mass="2368">VQPAEFRPEAPSKSGRRKGRGG</sequence>
<feature type="region of interest" description="Disordered" evidence="1">
    <location>
        <begin position="1"/>
        <end position="22"/>
    </location>
</feature>
<name>A0A391P4R0_9EUKA</name>
<gene>
    <name evidence="2" type="ORF">KIPB_008891</name>
</gene>
<dbReference type="AlphaFoldDB" id="A0A391P4R0"/>
<feature type="compositionally biased region" description="Basic and acidic residues" evidence="1">
    <location>
        <begin position="1"/>
        <end position="10"/>
    </location>
</feature>
<dbReference type="Proteomes" id="UP000265618">
    <property type="component" value="Unassembled WGS sequence"/>
</dbReference>
<evidence type="ECO:0000313" key="2">
    <source>
        <dbReference type="EMBL" id="GCA63262.1"/>
    </source>
</evidence>
<accession>A0A391P4R0</accession>
<evidence type="ECO:0000313" key="3">
    <source>
        <dbReference type="Proteomes" id="UP000265618"/>
    </source>
</evidence>
<organism evidence="2 3">
    <name type="scientific">Kipferlia bialata</name>
    <dbReference type="NCBI Taxonomy" id="797122"/>
    <lineage>
        <taxon>Eukaryota</taxon>
        <taxon>Metamonada</taxon>
        <taxon>Carpediemonas-like organisms</taxon>
        <taxon>Kipferlia</taxon>
    </lineage>
</organism>
<protein>
    <submittedName>
        <fullName evidence="2">Uncharacterized protein</fullName>
    </submittedName>
</protein>
<feature type="non-terminal residue" evidence="2">
    <location>
        <position position="1"/>
    </location>
</feature>